<dbReference type="Proteomes" id="UP000292580">
    <property type="component" value="Unassembled WGS sequence"/>
</dbReference>
<feature type="transmembrane region" description="Helical" evidence="6">
    <location>
        <begin position="132"/>
        <end position="150"/>
    </location>
</feature>
<feature type="transmembrane region" description="Helical" evidence="6">
    <location>
        <begin position="219"/>
        <end position="240"/>
    </location>
</feature>
<comment type="subcellular location">
    <subcellularLocation>
        <location evidence="1">Membrane</location>
        <topology evidence="1">Multi-pass membrane protein</topology>
    </subcellularLocation>
</comment>
<evidence type="ECO:0000313" key="8">
    <source>
        <dbReference type="Proteomes" id="UP000292580"/>
    </source>
</evidence>
<dbReference type="Pfam" id="PF00950">
    <property type="entry name" value="ABC-3"/>
    <property type="match status" value="1"/>
</dbReference>
<dbReference type="RefSeq" id="WP_130645887.1">
    <property type="nucleotide sequence ID" value="NZ_PGCL01000001.1"/>
</dbReference>
<feature type="transmembrane region" description="Helical" evidence="6">
    <location>
        <begin position="62"/>
        <end position="81"/>
    </location>
</feature>
<dbReference type="InterPro" id="IPR001626">
    <property type="entry name" value="ABC_TroCD"/>
</dbReference>
<evidence type="ECO:0000313" key="7">
    <source>
        <dbReference type="EMBL" id="TAJ45525.1"/>
    </source>
</evidence>
<organism evidence="7 8">
    <name type="scientific">Methanofollis fontis</name>
    <dbReference type="NCBI Taxonomy" id="2052832"/>
    <lineage>
        <taxon>Archaea</taxon>
        <taxon>Methanobacteriati</taxon>
        <taxon>Methanobacteriota</taxon>
        <taxon>Stenosarchaea group</taxon>
        <taxon>Methanomicrobia</taxon>
        <taxon>Methanomicrobiales</taxon>
        <taxon>Methanomicrobiaceae</taxon>
        <taxon>Methanofollis</taxon>
    </lineage>
</organism>
<keyword evidence="4 6" id="KW-1133">Transmembrane helix</keyword>
<protein>
    <recommendedName>
        <fullName evidence="9">Metal ABC transporter permease</fullName>
    </recommendedName>
</protein>
<dbReference type="PANTHER" id="PTHR30477:SF18">
    <property type="entry name" value="METAL TRANSPORT SYSTEM MEMBRANE PROTEIN CT_417-RELATED"/>
    <property type="match status" value="1"/>
</dbReference>
<evidence type="ECO:0008006" key="9">
    <source>
        <dbReference type="Google" id="ProtNLM"/>
    </source>
</evidence>
<evidence type="ECO:0000256" key="4">
    <source>
        <dbReference type="ARBA" id="ARBA00022989"/>
    </source>
</evidence>
<dbReference type="GO" id="GO:0043190">
    <property type="term" value="C:ATP-binding cassette (ABC) transporter complex"/>
    <property type="evidence" value="ECO:0007669"/>
    <property type="project" value="InterPro"/>
</dbReference>
<accession>A0A483CQX8</accession>
<dbReference type="SUPFAM" id="SSF81345">
    <property type="entry name" value="ABC transporter involved in vitamin B12 uptake, BtuC"/>
    <property type="match status" value="1"/>
</dbReference>
<feature type="transmembrane region" description="Helical" evidence="6">
    <location>
        <begin position="187"/>
        <end position="207"/>
    </location>
</feature>
<gene>
    <name evidence="7" type="ORF">CUJ86_02010</name>
</gene>
<dbReference type="GO" id="GO:0010043">
    <property type="term" value="P:response to zinc ion"/>
    <property type="evidence" value="ECO:0007669"/>
    <property type="project" value="TreeGrafter"/>
</dbReference>
<keyword evidence="3 6" id="KW-0812">Transmembrane</keyword>
<sequence length="269" mass="28073">MIGVLAFEFFRNALLAGLLASVACGVIGTYVVVKRMVSLAGGISHAAFGGIGLGYYLGLDPILSATAFTVAVALGMGDLSLRRRQNLDTLVGAVWAGGMALGILFVYLSPGFAPDLFGYLFGNILLVPADAILWMAVLVGVILAVTALFARDLMAVTFDEEYARVMNLHVEGIFLLLLVLVALTVVMLIQVVGIILVIALLTIPAAIAREYATDLAGMMVRAVALGAVFTVGGIFCSYFLDVPSGATIILIAVAAYGAVMGVRTILPGR</sequence>
<feature type="transmembrane region" description="Helical" evidence="6">
    <location>
        <begin position="93"/>
        <end position="112"/>
    </location>
</feature>
<evidence type="ECO:0000256" key="6">
    <source>
        <dbReference type="SAM" id="Phobius"/>
    </source>
</evidence>
<feature type="transmembrane region" description="Helical" evidence="6">
    <location>
        <begin position="12"/>
        <end position="32"/>
    </location>
</feature>
<reference evidence="7 8" key="1">
    <citation type="submission" date="2017-11" db="EMBL/GenBank/DDBJ databases">
        <title>Isolation and Characterization of Methanofollis Species from Methane Seep Offshore SW Taiwan.</title>
        <authorList>
            <person name="Teng N.-H."/>
            <person name="Lai M.-C."/>
            <person name="Chen S.-C."/>
        </authorList>
    </citation>
    <scope>NUCLEOTIDE SEQUENCE [LARGE SCALE GENOMIC DNA]</scope>
    <source>
        <strain evidence="7 8">FWC-SCC2</strain>
    </source>
</reference>
<evidence type="ECO:0000256" key="3">
    <source>
        <dbReference type="ARBA" id="ARBA00022692"/>
    </source>
</evidence>
<dbReference type="OrthoDB" id="11310at2157"/>
<comment type="similarity">
    <text evidence="2">Belongs to the ABC-3 integral membrane protein family.</text>
</comment>
<evidence type="ECO:0000256" key="5">
    <source>
        <dbReference type="ARBA" id="ARBA00023136"/>
    </source>
</evidence>
<evidence type="ECO:0000256" key="2">
    <source>
        <dbReference type="ARBA" id="ARBA00008034"/>
    </source>
</evidence>
<comment type="caution">
    <text evidence="7">The sequence shown here is derived from an EMBL/GenBank/DDBJ whole genome shotgun (WGS) entry which is preliminary data.</text>
</comment>
<dbReference type="PANTHER" id="PTHR30477">
    <property type="entry name" value="ABC-TRANSPORTER METAL-BINDING PROTEIN"/>
    <property type="match status" value="1"/>
</dbReference>
<proteinExistence type="inferred from homology"/>
<name>A0A483CQX8_9EURY</name>
<dbReference type="EMBL" id="PGCL01000001">
    <property type="protein sequence ID" value="TAJ45525.1"/>
    <property type="molecule type" value="Genomic_DNA"/>
</dbReference>
<dbReference type="InterPro" id="IPR037294">
    <property type="entry name" value="ABC_BtuC-like"/>
</dbReference>
<dbReference type="AlphaFoldDB" id="A0A483CQX8"/>
<feature type="transmembrane region" description="Helical" evidence="6">
    <location>
        <begin position="246"/>
        <end position="266"/>
    </location>
</feature>
<evidence type="ECO:0000256" key="1">
    <source>
        <dbReference type="ARBA" id="ARBA00004141"/>
    </source>
</evidence>
<dbReference type="GO" id="GO:0055085">
    <property type="term" value="P:transmembrane transport"/>
    <property type="evidence" value="ECO:0007669"/>
    <property type="project" value="InterPro"/>
</dbReference>
<dbReference type="Gene3D" id="1.10.3470.10">
    <property type="entry name" value="ABC transporter involved in vitamin B12 uptake, BtuC"/>
    <property type="match status" value="1"/>
</dbReference>
<keyword evidence="5 6" id="KW-0472">Membrane</keyword>
<keyword evidence="8" id="KW-1185">Reference proteome</keyword>